<sequence>MAPEWEALPAPTYAEDAPDDLKPVAIEHVIHRDWCGKRQKHIELHVLDALPKCQLGLCTRC</sequence>
<dbReference type="EMBL" id="SJPR01000001">
    <property type="protein sequence ID" value="TWT99795.1"/>
    <property type="molecule type" value="Genomic_DNA"/>
</dbReference>
<accession>A0A5C6AKU5</accession>
<keyword evidence="2" id="KW-1185">Reference proteome</keyword>
<evidence type="ECO:0000313" key="1">
    <source>
        <dbReference type="EMBL" id="TWT99795.1"/>
    </source>
</evidence>
<reference evidence="1 2" key="1">
    <citation type="submission" date="2019-02" db="EMBL/GenBank/DDBJ databases">
        <title>Deep-cultivation of Planctomycetes and their phenomic and genomic characterization uncovers novel biology.</title>
        <authorList>
            <person name="Wiegand S."/>
            <person name="Jogler M."/>
            <person name="Boedeker C."/>
            <person name="Pinto D."/>
            <person name="Vollmers J."/>
            <person name="Rivas-Marin E."/>
            <person name="Kohn T."/>
            <person name="Peeters S.H."/>
            <person name="Heuer A."/>
            <person name="Rast P."/>
            <person name="Oberbeckmann S."/>
            <person name="Bunk B."/>
            <person name="Jeske O."/>
            <person name="Meyerdierks A."/>
            <person name="Storesund J.E."/>
            <person name="Kallscheuer N."/>
            <person name="Luecker S."/>
            <person name="Lage O.M."/>
            <person name="Pohl T."/>
            <person name="Merkel B.J."/>
            <person name="Hornburger P."/>
            <person name="Mueller R.-W."/>
            <person name="Bruemmer F."/>
            <person name="Labrenz M."/>
            <person name="Spormann A.M."/>
            <person name="Op Den Camp H."/>
            <person name="Overmann J."/>
            <person name="Amann R."/>
            <person name="Jetten M.S.M."/>
            <person name="Mascher T."/>
            <person name="Medema M.H."/>
            <person name="Devos D.P."/>
            <person name="Kaster A.-K."/>
            <person name="Ovreas L."/>
            <person name="Rohde M."/>
            <person name="Galperin M.Y."/>
            <person name="Jogler C."/>
        </authorList>
    </citation>
    <scope>NUCLEOTIDE SEQUENCE [LARGE SCALE GENOMIC DNA]</scope>
    <source>
        <strain evidence="1 2">Pla108</strain>
    </source>
</reference>
<evidence type="ECO:0000313" key="2">
    <source>
        <dbReference type="Proteomes" id="UP000317421"/>
    </source>
</evidence>
<proteinExistence type="predicted"/>
<organism evidence="1 2">
    <name type="scientific">Botrimarina colliarenosi</name>
    <dbReference type="NCBI Taxonomy" id="2528001"/>
    <lineage>
        <taxon>Bacteria</taxon>
        <taxon>Pseudomonadati</taxon>
        <taxon>Planctomycetota</taxon>
        <taxon>Planctomycetia</taxon>
        <taxon>Pirellulales</taxon>
        <taxon>Lacipirellulaceae</taxon>
        <taxon>Botrimarina</taxon>
    </lineage>
</organism>
<dbReference type="AlphaFoldDB" id="A0A5C6AKU5"/>
<gene>
    <name evidence="1" type="ORF">Pla108_07380</name>
</gene>
<name>A0A5C6AKU5_9BACT</name>
<dbReference type="RefSeq" id="WP_197526383.1">
    <property type="nucleotide sequence ID" value="NZ_SJPR01000001.1"/>
</dbReference>
<protein>
    <submittedName>
        <fullName evidence="1">Uncharacterized protein</fullName>
    </submittedName>
</protein>
<dbReference type="Proteomes" id="UP000317421">
    <property type="component" value="Unassembled WGS sequence"/>
</dbReference>
<comment type="caution">
    <text evidence="1">The sequence shown here is derived from an EMBL/GenBank/DDBJ whole genome shotgun (WGS) entry which is preliminary data.</text>
</comment>